<dbReference type="Pfam" id="PF24720">
    <property type="entry name" value="DUF7673"/>
    <property type="match status" value="2"/>
</dbReference>
<dbReference type="InterPro" id="IPR056090">
    <property type="entry name" value="DUF7673"/>
</dbReference>
<proteinExistence type="predicted"/>
<gene>
    <name evidence="2" type="ORF">A9C11_32375</name>
</gene>
<protein>
    <recommendedName>
        <fullName evidence="1">DUF7673 domain-containing protein</fullName>
    </recommendedName>
</protein>
<dbReference type="Proteomes" id="UP000077748">
    <property type="component" value="Plasmid pRBL16"/>
</dbReference>
<dbReference type="RefSeq" id="WP_034036499.1">
    <property type="nucleotide sequence ID" value="NZ_CP015879.1"/>
</dbReference>
<geneLocation type="plasmid" evidence="3">
    <name>prbl16</name>
</geneLocation>
<reference evidence="2 3" key="1">
    <citation type="submission" date="2016-05" db="EMBL/GenBank/DDBJ databases">
        <title>Genome Sequence of Pseudomonas citronellolis Strain SJTE-3, an Estrogens and Persistent Organic Pollutants degradation strain.</title>
        <authorList>
            <person name="Liang R."/>
        </authorList>
    </citation>
    <scope>NUCLEOTIDE SEQUENCE [LARGE SCALE GENOMIC DNA]</scope>
    <source>
        <strain evidence="2 3">SJTE-3</strain>
        <plasmid evidence="3">Plasmid prbl16</plasmid>
    </source>
</reference>
<evidence type="ECO:0000313" key="3">
    <source>
        <dbReference type="Proteomes" id="UP000077748"/>
    </source>
</evidence>
<keyword evidence="2" id="KW-0614">Plasmid</keyword>
<name>A0A1A9KMF2_9PSED</name>
<dbReference type="EMBL" id="CP015879">
    <property type="protein sequence ID" value="ANI18757.1"/>
    <property type="molecule type" value="Genomic_DNA"/>
</dbReference>
<evidence type="ECO:0000313" key="2">
    <source>
        <dbReference type="EMBL" id="ANI18757.1"/>
    </source>
</evidence>
<organism evidence="2 3">
    <name type="scientific">Pseudomonas citronellolis</name>
    <dbReference type="NCBI Taxonomy" id="53408"/>
    <lineage>
        <taxon>Bacteria</taxon>
        <taxon>Pseudomonadati</taxon>
        <taxon>Pseudomonadota</taxon>
        <taxon>Gammaproteobacteria</taxon>
        <taxon>Pseudomonadales</taxon>
        <taxon>Pseudomonadaceae</taxon>
        <taxon>Pseudomonas</taxon>
    </lineage>
</organism>
<dbReference type="AlphaFoldDB" id="A0A1A9KMF2"/>
<accession>A0A1A9KMF2</accession>
<feature type="domain" description="DUF7673" evidence="1">
    <location>
        <begin position="140"/>
        <end position="222"/>
    </location>
</feature>
<dbReference type="GeneID" id="42592397"/>
<feature type="domain" description="DUF7673" evidence="1">
    <location>
        <begin position="31"/>
        <end position="114"/>
    </location>
</feature>
<sequence>MMTDPGPEQASANIGEQLESPYTRIRYAGEKALHRLLPIAQGDGIQNQVVRSLLLGCYNGQDFPIDPASLRVLNRSVMEDCIALLLMDSAPAMEVHQYVENGSSVYNGMAERWQPPSRIQMQIPTSEDETSEVLRTLGKKSLQHLIAVAQGFSGQCRHIARFLVGCYDGCRYPFDPTRFRCIDHDLFLECIAVIRLLYETRHGIDKNILEGVSVFNRLIQDWSIEPYSADAEAVR</sequence>
<evidence type="ECO:0000259" key="1">
    <source>
        <dbReference type="Pfam" id="PF24720"/>
    </source>
</evidence>